<dbReference type="RefSeq" id="XP_044654416.1">
    <property type="nucleotide sequence ID" value="XM_044798481.1"/>
</dbReference>
<evidence type="ECO:0000259" key="3">
    <source>
        <dbReference type="Pfam" id="PF17648"/>
    </source>
</evidence>
<evidence type="ECO:0000313" key="5">
    <source>
        <dbReference type="Proteomes" id="UP000825890"/>
    </source>
</evidence>
<feature type="domain" description="Luciferase" evidence="3">
    <location>
        <begin position="154"/>
        <end position="226"/>
    </location>
</feature>
<dbReference type="EMBL" id="BOLY01000002">
    <property type="protein sequence ID" value="GIZ39929.1"/>
    <property type="molecule type" value="Genomic_DNA"/>
</dbReference>
<keyword evidence="2" id="KW-0732">Signal</keyword>
<dbReference type="Pfam" id="PF17648">
    <property type="entry name" value="Luciferase"/>
    <property type="match status" value="1"/>
</dbReference>
<dbReference type="OrthoDB" id="9987011at2759"/>
<dbReference type="InterPro" id="IPR040841">
    <property type="entry name" value="Luciferase_dom"/>
</dbReference>
<proteinExistence type="predicted"/>
<evidence type="ECO:0000313" key="4">
    <source>
        <dbReference type="EMBL" id="GIZ39929.1"/>
    </source>
</evidence>
<accession>A0A9P3FEM9</accession>
<organism evidence="4 5">
    <name type="scientific">Cercospora kikuchii</name>
    <dbReference type="NCBI Taxonomy" id="84275"/>
    <lineage>
        <taxon>Eukaryota</taxon>
        <taxon>Fungi</taxon>
        <taxon>Dikarya</taxon>
        <taxon>Ascomycota</taxon>
        <taxon>Pezizomycotina</taxon>
        <taxon>Dothideomycetes</taxon>
        <taxon>Dothideomycetidae</taxon>
        <taxon>Mycosphaerellales</taxon>
        <taxon>Mycosphaerellaceae</taxon>
        <taxon>Cercospora</taxon>
    </lineage>
</organism>
<dbReference type="PANTHER" id="PTHR38695">
    <property type="entry name" value="AMINO ACID PERMEASE_ SLC12A DOMAIN-CONTAINING PROTEIN"/>
    <property type="match status" value="1"/>
</dbReference>
<evidence type="ECO:0000256" key="1">
    <source>
        <dbReference type="SAM" id="MobiDB-lite"/>
    </source>
</evidence>
<feature type="chain" id="PRO_5040371073" description="Luciferase domain-containing protein" evidence="2">
    <location>
        <begin position="22"/>
        <end position="294"/>
    </location>
</feature>
<keyword evidence="5" id="KW-1185">Reference proteome</keyword>
<comment type="caution">
    <text evidence="4">The sequence shown here is derived from an EMBL/GenBank/DDBJ whole genome shotgun (WGS) entry which is preliminary data.</text>
</comment>
<feature type="signal peptide" evidence="2">
    <location>
        <begin position="1"/>
        <end position="21"/>
    </location>
</feature>
<gene>
    <name evidence="4" type="ORF">CKM354_000329100</name>
</gene>
<name>A0A9P3FEM9_9PEZI</name>
<dbReference type="AlphaFoldDB" id="A0A9P3FEM9"/>
<dbReference type="Proteomes" id="UP000825890">
    <property type="component" value="Unassembled WGS sequence"/>
</dbReference>
<sequence>MITAILLRAVVAGLTLHASWSVLTYIRKDYQDFLSLGPGGTPLTFTGYLKVKCLSIFALQDPFEAPPVPTRLANSQGHLENLPKRSYPRPLTRGIAPQRQTTQCSSPEIYSKLGAALANMASCSGSRFELGTSCFEKYSTGIFSASPPRNQTCRGEICHAHPSDGSLHLTLHPKDVKLVLERGWGQRHPLARGGFFERFVPVGFVMIYAPQTEEDITHILQIVAAAAKFICGEDRPQTRVSDSSHGTDETHSTPTGRQQEFVGPRHGPLDPLRTSCHAISLQSLGEGVPMIAKA</sequence>
<dbReference type="InterPro" id="IPR048273">
    <property type="entry name" value="Luciferase"/>
</dbReference>
<evidence type="ECO:0000256" key="2">
    <source>
        <dbReference type="SAM" id="SignalP"/>
    </source>
</evidence>
<protein>
    <recommendedName>
        <fullName evidence="3">Luciferase domain-containing protein</fullName>
    </recommendedName>
</protein>
<dbReference type="GeneID" id="68288866"/>
<reference evidence="4 5" key="1">
    <citation type="submission" date="2021-01" db="EMBL/GenBank/DDBJ databases">
        <title>Cercospora kikuchii MAFF 305040 whole genome shotgun sequence.</title>
        <authorList>
            <person name="Kashiwa T."/>
            <person name="Suzuki T."/>
        </authorList>
    </citation>
    <scope>NUCLEOTIDE SEQUENCE [LARGE SCALE GENOMIC DNA]</scope>
    <source>
        <strain evidence="4 5">MAFF 305040</strain>
    </source>
</reference>
<dbReference type="PANTHER" id="PTHR38695:SF1">
    <property type="entry name" value="AMINO ACID PERMEASE_ SLC12A DOMAIN-CONTAINING PROTEIN"/>
    <property type="match status" value="1"/>
</dbReference>
<feature type="region of interest" description="Disordered" evidence="1">
    <location>
        <begin position="235"/>
        <end position="263"/>
    </location>
</feature>